<evidence type="ECO:0000256" key="19">
    <source>
        <dbReference type="ARBA" id="ARBA00054222"/>
    </source>
</evidence>
<sequence>MAAAWGRLLRGALAAAPGRACSTGAPVRAPSAAAQVRGLAELQSSGRGRFLLEHAAPFSAFLTDNFGRQHNYLRISLTEKCNLRCQYCMPEEGVQLTPKSELLTAQEVITLAKLFVKEGVEKIRLTGGEPLIRPDVVDIVGQLYKLEGLKTIAVTTNGINLTRMLPQLKEAGLNAINISLDTLVPAKFEFIVRRKGFHKVMEGIHKAAELGYHPVKVNCVVMRGFNEDELLDFVDFTKDLPLDVRFIEYMPFDGNKWNFKKMVSYKEMLDTIKQRWPELVKLPCETSSTAKSYKVPHFQGQISFITSMSEHFCGSCNRLRITADGNLKVCLFGNSEVSLRDHLRSGASEEELVQIIGAAVGRKKKQHAGMFNISQMKNRPMILIGGLAFQLVRYVFLCYFSLFSPQEPALMSFPLCQDTLQNPSNSEQWGHTFSHWLTLRARILQTLLRSFHVFQKDPSSTFDTKCLEASPVDQISVSKEEGPGSEFCTRDSGSCTKVPRASDNLTHTDEEGRATMVDVGGKPDSRRSAVASAVVCLGEKAFGMVRQNQVKKGDVLAVAQIAGIQGAKLTSQLIPLCHNISLNHVEVSLSLDEARFAVVIRSSCQTWGRTGVEMEALTAASLAALTVYDMCKAVTQDIVIEEVKLLSKTGGQRGDFLRV</sequence>
<evidence type="ECO:0000313" key="23">
    <source>
        <dbReference type="Proteomes" id="UP000557230"/>
    </source>
</evidence>
<dbReference type="Gene3D" id="3.20.20.70">
    <property type="entry name" value="Aldolase class I"/>
    <property type="match status" value="1"/>
</dbReference>
<dbReference type="GO" id="GO:0061799">
    <property type="term" value="F:cyclic pyranopterin monophosphate synthase activity"/>
    <property type="evidence" value="ECO:0007669"/>
    <property type="project" value="UniProtKB-EC"/>
</dbReference>
<dbReference type="SUPFAM" id="SSF55040">
    <property type="entry name" value="Molybdenum cofactor biosynthesis protein C, MoaC"/>
    <property type="match status" value="1"/>
</dbReference>
<dbReference type="SFLD" id="SFLDS00029">
    <property type="entry name" value="Radical_SAM"/>
    <property type="match status" value="1"/>
</dbReference>
<dbReference type="PROSITE" id="PS01305">
    <property type="entry name" value="MOAA_NIFB_PQQE"/>
    <property type="match status" value="1"/>
</dbReference>
<evidence type="ECO:0000256" key="8">
    <source>
        <dbReference type="ARBA" id="ARBA00015273"/>
    </source>
</evidence>
<dbReference type="AlphaFoldDB" id="A0A7L1G2I9"/>
<evidence type="ECO:0000256" key="13">
    <source>
        <dbReference type="ARBA" id="ARBA00023004"/>
    </source>
</evidence>
<dbReference type="EC" id="4.1.99.22" evidence="6"/>
<dbReference type="InterPro" id="IPR010505">
    <property type="entry name" value="MoaA_twitch"/>
</dbReference>
<evidence type="ECO:0000256" key="14">
    <source>
        <dbReference type="ARBA" id="ARBA00023014"/>
    </source>
</evidence>
<dbReference type="HAMAP" id="MF_01224_B">
    <property type="entry name" value="MoaC_B"/>
    <property type="match status" value="1"/>
</dbReference>
<dbReference type="FunFam" id="3.20.20.70:FF:000117">
    <property type="entry name" value="molybdenum cofactor biosynthesis protein 1"/>
    <property type="match status" value="1"/>
</dbReference>
<dbReference type="PANTHER" id="PTHR22960">
    <property type="entry name" value="MOLYBDOPTERIN COFACTOR SYNTHESIS PROTEIN A"/>
    <property type="match status" value="1"/>
</dbReference>
<dbReference type="OrthoDB" id="429626at2759"/>
<evidence type="ECO:0000313" key="22">
    <source>
        <dbReference type="EMBL" id="NXN08263.1"/>
    </source>
</evidence>
<evidence type="ECO:0000256" key="4">
    <source>
        <dbReference type="ARBA" id="ARBA00008484"/>
    </source>
</evidence>
<comment type="caution">
    <text evidence="22">The sequence shown here is derived from an EMBL/GenBank/DDBJ whole genome shotgun (WGS) entry which is preliminary data.</text>
</comment>
<dbReference type="InterPro" id="IPR040064">
    <property type="entry name" value="MoaA-like"/>
</dbReference>
<comment type="pathway">
    <text evidence="3">Cofactor biosynthesis; molybdopterin biosynthesis.</text>
</comment>
<dbReference type="NCBIfam" id="TIGR02666">
    <property type="entry name" value="moaA"/>
    <property type="match status" value="1"/>
</dbReference>
<dbReference type="NCBIfam" id="NF006870">
    <property type="entry name" value="PRK09364.1"/>
    <property type="match status" value="1"/>
</dbReference>
<dbReference type="GO" id="GO:0046872">
    <property type="term" value="F:metal ion binding"/>
    <property type="evidence" value="ECO:0007669"/>
    <property type="project" value="UniProtKB-KW"/>
</dbReference>
<evidence type="ECO:0000256" key="18">
    <source>
        <dbReference type="ARBA" id="ARBA00048697"/>
    </source>
</evidence>
<dbReference type="Pfam" id="PF06463">
    <property type="entry name" value="Mob_synth_C"/>
    <property type="match status" value="1"/>
</dbReference>
<dbReference type="HAMAP" id="MF_01225_B">
    <property type="entry name" value="MoaA_B"/>
    <property type="match status" value="1"/>
</dbReference>
<keyword evidence="17" id="KW-0456">Lyase</keyword>
<proteinExistence type="inferred from homology"/>
<dbReference type="InterPro" id="IPR000385">
    <property type="entry name" value="MoaA_NifB_PqqE_Fe-S-bd_CS"/>
</dbReference>
<dbReference type="GO" id="GO:0061798">
    <property type="term" value="F:GTP 3',8'-cyclase activity"/>
    <property type="evidence" value="ECO:0007669"/>
    <property type="project" value="UniProtKB-EC"/>
</dbReference>
<dbReference type="SUPFAM" id="SSF102114">
    <property type="entry name" value="Radical SAM enzymes"/>
    <property type="match status" value="1"/>
</dbReference>
<keyword evidence="15" id="KW-0342">GTP-binding</keyword>
<comment type="function">
    <text evidence="19">Isoform MOCS1A and isoform MOCS1B probably form a complex that catalyzes the conversion of 5'-GTP to cyclic pyranopterin monophosphate (cPMP). MOCS1A catalyzes the cyclization of GTP to (8S)-3',8-cyclo-7,8-dihydroguanosine 5'-triphosphate and MOCS1B catalyzes the subsequent conversion of (8S)-3',8-cyclo-7,8-dihydroguanosine 5'-triphosphate to cPMP.</text>
</comment>
<dbReference type="Proteomes" id="UP000557230">
    <property type="component" value="Unassembled WGS sequence"/>
</dbReference>
<evidence type="ECO:0000259" key="21">
    <source>
        <dbReference type="PROSITE" id="PS51918"/>
    </source>
</evidence>
<name>A0A7L1G2I9_9PICI</name>
<comment type="subunit">
    <text evidence="20">Isoform MOCS1A and isoform MOCS1B probably form a heterooligomer.</text>
</comment>
<dbReference type="GO" id="GO:0005525">
    <property type="term" value="F:GTP binding"/>
    <property type="evidence" value="ECO:0007669"/>
    <property type="project" value="UniProtKB-KW"/>
</dbReference>
<keyword evidence="23" id="KW-1185">Reference proteome</keyword>
<dbReference type="InterPro" id="IPR007197">
    <property type="entry name" value="rSAM"/>
</dbReference>
<comment type="similarity">
    <text evidence="4">In the C-terminal section; belongs to the MoaC family.</text>
</comment>
<dbReference type="InterPro" id="IPR013483">
    <property type="entry name" value="MoaA"/>
</dbReference>
<comment type="similarity">
    <text evidence="5">In the N-terminal section; belongs to the radical SAM superfamily. MoaA family.</text>
</comment>
<reference evidence="22 23" key="1">
    <citation type="submission" date="2019-09" db="EMBL/GenBank/DDBJ databases">
        <title>Bird 10,000 Genomes (B10K) Project - Family phase.</title>
        <authorList>
            <person name="Zhang G."/>
        </authorList>
    </citation>
    <scope>NUCLEOTIDE SEQUENCE [LARGE SCALE GENOMIC DNA]</scope>
    <source>
        <strain evidence="22">B10K-DU-001-78</strain>
        <tissue evidence="22">Muscle</tissue>
    </source>
</reference>
<dbReference type="GO" id="GO:0006777">
    <property type="term" value="P:Mo-molybdopterin cofactor biosynthetic process"/>
    <property type="evidence" value="ECO:0007669"/>
    <property type="project" value="UniProtKB-KW"/>
</dbReference>
<comment type="cofactor">
    <cofactor evidence="2">
        <name>[4Fe-4S] cluster</name>
        <dbReference type="ChEBI" id="CHEBI:49883"/>
    </cofactor>
</comment>
<evidence type="ECO:0000256" key="16">
    <source>
        <dbReference type="ARBA" id="ARBA00023150"/>
    </source>
</evidence>
<comment type="catalytic activity">
    <reaction evidence="18">
        <text>GTP + AH2 + S-adenosyl-L-methionine = (8S)-3',8-cyclo-7,8-dihydroguanosine 5'-triphosphate + 5'-deoxyadenosine + L-methionine + A + H(+)</text>
        <dbReference type="Rhea" id="RHEA:49576"/>
        <dbReference type="ChEBI" id="CHEBI:13193"/>
        <dbReference type="ChEBI" id="CHEBI:15378"/>
        <dbReference type="ChEBI" id="CHEBI:17319"/>
        <dbReference type="ChEBI" id="CHEBI:17499"/>
        <dbReference type="ChEBI" id="CHEBI:37565"/>
        <dbReference type="ChEBI" id="CHEBI:57844"/>
        <dbReference type="ChEBI" id="CHEBI:59789"/>
        <dbReference type="ChEBI" id="CHEBI:131766"/>
        <dbReference type="EC" id="4.1.99.22"/>
    </reaction>
</comment>
<dbReference type="SMART" id="SM00729">
    <property type="entry name" value="Elp3"/>
    <property type="match status" value="1"/>
</dbReference>
<protein>
    <recommendedName>
        <fullName evidence="8">Molybdenum cofactor biosynthesis protein 1</fullName>
        <ecNumber evidence="6">4.1.99.22</ecNumber>
        <ecNumber evidence="7">4.6.1.17</ecNumber>
    </recommendedName>
</protein>
<dbReference type="UniPathway" id="UPA00344"/>
<dbReference type="CDD" id="cd01335">
    <property type="entry name" value="Radical_SAM"/>
    <property type="match status" value="1"/>
</dbReference>
<keyword evidence="14" id="KW-0411">Iron-sulfur</keyword>
<feature type="non-terminal residue" evidence="22">
    <location>
        <position position="659"/>
    </location>
</feature>
<dbReference type="Pfam" id="PF01967">
    <property type="entry name" value="MoaC"/>
    <property type="match status" value="1"/>
</dbReference>
<comment type="catalytic activity">
    <reaction evidence="1">
        <text>(8S)-3',8-cyclo-7,8-dihydroguanosine 5'-triphosphate = cyclic pyranopterin phosphate + diphosphate</text>
        <dbReference type="Rhea" id="RHEA:49580"/>
        <dbReference type="ChEBI" id="CHEBI:33019"/>
        <dbReference type="ChEBI" id="CHEBI:59648"/>
        <dbReference type="ChEBI" id="CHEBI:131766"/>
        <dbReference type="EC" id="4.6.1.17"/>
    </reaction>
</comment>
<evidence type="ECO:0000256" key="9">
    <source>
        <dbReference type="ARBA" id="ARBA00022485"/>
    </source>
</evidence>
<keyword evidence="9" id="KW-0004">4Fe-4S</keyword>
<feature type="non-terminal residue" evidence="22">
    <location>
        <position position="1"/>
    </location>
</feature>
<evidence type="ECO:0000256" key="12">
    <source>
        <dbReference type="ARBA" id="ARBA00022741"/>
    </source>
</evidence>
<keyword evidence="11" id="KW-0479">Metal-binding</keyword>
<keyword evidence="12" id="KW-0547">Nucleotide-binding</keyword>
<evidence type="ECO:0000256" key="11">
    <source>
        <dbReference type="ARBA" id="ARBA00022723"/>
    </source>
</evidence>
<evidence type="ECO:0000256" key="6">
    <source>
        <dbReference type="ARBA" id="ARBA00012167"/>
    </source>
</evidence>
<dbReference type="FunFam" id="3.30.70.640:FF:000002">
    <property type="entry name" value="Molybdenum cofactor biosynthesis protein 1"/>
    <property type="match status" value="1"/>
</dbReference>
<feature type="domain" description="Radical SAM core" evidence="21">
    <location>
        <begin position="65"/>
        <end position="278"/>
    </location>
</feature>
<dbReference type="PANTHER" id="PTHR22960:SF0">
    <property type="entry name" value="MOLYBDENUM COFACTOR BIOSYNTHESIS PROTEIN 1"/>
    <property type="match status" value="1"/>
</dbReference>
<dbReference type="SFLD" id="SFLDG01386">
    <property type="entry name" value="main_SPASM_domain-containing"/>
    <property type="match status" value="1"/>
</dbReference>
<dbReference type="InterPro" id="IPR013785">
    <property type="entry name" value="Aldolase_TIM"/>
</dbReference>
<dbReference type="CDD" id="cd21117">
    <property type="entry name" value="Twitch_MoaA"/>
    <property type="match status" value="1"/>
</dbReference>
<keyword evidence="16" id="KW-0501">Molybdenum cofactor biosynthesis</keyword>
<dbReference type="InterPro" id="IPR047594">
    <property type="entry name" value="MoaC_bact/euk"/>
</dbReference>
<evidence type="ECO:0000256" key="1">
    <source>
        <dbReference type="ARBA" id="ARBA00001637"/>
    </source>
</evidence>
<dbReference type="NCBIfam" id="NF001199">
    <property type="entry name" value="PRK00164.2-1"/>
    <property type="match status" value="1"/>
</dbReference>
<keyword evidence="13" id="KW-0408">Iron</keyword>
<keyword evidence="10" id="KW-0949">S-adenosyl-L-methionine</keyword>
<evidence type="ECO:0000256" key="3">
    <source>
        <dbReference type="ARBA" id="ARBA00005046"/>
    </source>
</evidence>
<dbReference type="InterPro" id="IPR006638">
    <property type="entry name" value="Elp3/MiaA/NifB-like_rSAM"/>
</dbReference>
<dbReference type="EMBL" id="VXBD01002253">
    <property type="protein sequence ID" value="NXN08263.1"/>
    <property type="molecule type" value="Genomic_DNA"/>
</dbReference>
<dbReference type="InterPro" id="IPR002820">
    <property type="entry name" value="Mopterin_CF_biosynth-C_dom"/>
</dbReference>
<dbReference type="InterPro" id="IPR050105">
    <property type="entry name" value="MoCo_biosynth_MoaA/MoaC"/>
</dbReference>
<dbReference type="NCBIfam" id="TIGR00581">
    <property type="entry name" value="moaC"/>
    <property type="match status" value="1"/>
</dbReference>
<evidence type="ECO:0000256" key="17">
    <source>
        <dbReference type="ARBA" id="ARBA00023239"/>
    </source>
</evidence>
<dbReference type="GO" id="GO:0051539">
    <property type="term" value="F:4 iron, 4 sulfur cluster binding"/>
    <property type="evidence" value="ECO:0007669"/>
    <property type="project" value="UniProtKB-KW"/>
</dbReference>
<evidence type="ECO:0000256" key="2">
    <source>
        <dbReference type="ARBA" id="ARBA00001966"/>
    </source>
</evidence>
<dbReference type="InterPro" id="IPR058240">
    <property type="entry name" value="rSAM_sf"/>
</dbReference>
<dbReference type="EC" id="4.6.1.17" evidence="7"/>
<gene>
    <name evidence="22" type="primary">Mocs1</name>
    <name evidence="22" type="ORF">INDMAC_R05615</name>
</gene>
<dbReference type="SFLD" id="SFLDG01383">
    <property type="entry name" value="cyclic_pyranopterin_phosphate"/>
    <property type="match status" value="1"/>
</dbReference>
<dbReference type="InterPro" id="IPR036522">
    <property type="entry name" value="MoaC_sf"/>
</dbReference>
<evidence type="ECO:0000256" key="5">
    <source>
        <dbReference type="ARBA" id="ARBA00009862"/>
    </source>
</evidence>
<dbReference type="InterPro" id="IPR023045">
    <property type="entry name" value="MoaC"/>
</dbReference>
<evidence type="ECO:0000256" key="10">
    <source>
        <dbReference type="ARBA" id="ARBA00022691"/>
    </source>
</evidence>
<dbReference type="CDD" id="cd01420">
    <property type="entry name" value="MoaC_PE"/>
    <property type="match status" value="1"/>
</dbReference>
<dbReference type="PROSITE" id="PS51918">
    <property type="entry name" value="RADICAL_SAM"/>
    <property type="match status" value="1"/>
</dbReference>
<evidence type="ECO:0000256" key="15">
    <source>
        <dbReference type="ARBA" id="ARBA00023134"/>
    </source>
</evidence>
<evidence type="ECO:0000256" key="20">
    <source>
        <dbReference type="ARBA" id="ARBA00063038"/>
    </source>
</evidence>
<dbReference type="Pfam" id="PF04055">
    <property type="entry name" value="Radical_SAM"/>
    <property type="match status" value="1"/>
</dbReference>
<dbReference type="Gene3D" id="3.30.70.640">
    <property type="entry name" value="Molybdopterin cofactor biosynthesis C (MoaC) domain"/>
    <property type="match status" value="1"/>
</dbReference>
<accession>A0A7L1G2I9</accession>
<dbReference type="SFLD" id="SFLDG01067">
    <property type="entry name" value="SPASM/twitch_domain_containing"/>
    <property type="match status" value="1"/>
</dbReference>
<evidence type="ECO:0000256" key="7">
    <source>
        <dbReference type="ARBA" id="ARBA00012575"/>
    </source>
</evidence>
<organism evidence="22 23">
    <name type="scientific">Indicator maculatus</name>
    <name type="common">spotted honeyguide</name>
    <dbReference type="NCBI Taxonomy" id="545262"/>
    <lineage>
        <taxon>Eukaryota</taxon>
        <taxon>Metazoa</taxon>
        <taxon>Chordata</taxon>
        <taxon>Craniata</taxon>
        <taxon>Vertebrata</taxon>
        <taxon>Euteleostomi</taxon>
        <taxon>Archelosauria</taxon>
        <taxon>Archosauria</taxon>
        <taxon>Dinosauria</taxon>
        <taxon>Saurischia</taxon>
        <taxon>Theropoda</taxon>
        <taxon>Coelurosauria</taxon>
        <taxon>Aves</taxon>
        <taxon>Neognathae</taxon>
        <taxon>Neoaves</taxon>
        <taxon>Telluraves</taxon>
        <taxon>Coraciimorphae</taxon>
        <taxon>Piciformes</taxon>
        <taxon>Indicatoridae</taxon>
        <taxon>Indicator</taxon>
    </lineage>
</organism>